<gene>
    <name evidence="1" type="ORF">ACFSQJ_15925</name>
</gene>
<proteinExistence type="predicted"/>
<protein>
    <submittedName>
        <fullName evidence="1">Uncharacterized protein</fullName>
    </submittedName>
</protein>
<comment type="caution">
    <text evidence="1">The sequence shown here is derived from an EMBL/GenBank/DDBJ whole genome shotgun (WGS) entry which is preliminary data.</text>
</comment>
<organism evidence="1 2">
    <name type="scientific">Croceitalea marina</name>
    <dbReference type="NCBI Taxonomy" id="1775166"/>
    <lineage>
        <taxon>Bacteria</taxon>
        <taxon>Pseudomonadati</taxon>
        <taxon>Bacteroidota</taxon>
        <taxon>Flavobacteriia</taxon>
        <taxon>Flavobacteriales</taxon>
        <taxon>Flavobacteriaceae</taxon>
        <taxon>Croceitalea</taxon>
    </lineage>
</organism>
<dbReference type="RefSeq" id="WP_377767955.1">
    <property type="nucleotide sequence ID" value="NZ_JBHULB010000079.1"/>
</dbReference>
<evidence type="ECO:0000313" key="2">
    <source>
        <dbReference type="Proteomes" id="UP001597526"/>
    </source>
</evidence>
<dbReference type="Proteomes" id="UP001597526">
    <property type="component" value="Unassembled WGS sequence"/>
</dbReference>
<reference evidence="2" key="1">
    <citation type="journal article" date="2019" name="Int. J. Syst. Evol. Microbiol.">
        <title>The Global Catalogue of Microorganisms (GCM) 10K type strain sequencing project: providing services to taxonomists for standard genome sequencing and annotation.</title>
        <authorList>
            <consortium name="The Broad Institute Genomics Platform"/>
            <consortium name="The Broad Institute Genome Sequencing Center for Infectious Disease"/>
            <person name="Wu L."/>
            <person name="Ma J."/>
        </authorList>
    </citation>
    <scope>NUCLEOTIDE SEQUENCE [LARGE SCALE GENOMIC DNA]</scope>
    <source>
        <strain evidence="2">KCTC 52368</strain>
    </source>
</reference>
<keyword evidence="2" id="KW-1185">Reference proteome</keyword>
<name>A0ABW5MYH8_9FLAO</name>
<dbReference type="EMBL" id="JBHULB010000079">
    <property type="protein sequence ID" value="MFD2588425.1"/>
    <property type="molecule type" value="Genomic_DNA"/>
</dbReference>
<evidence type="ECO:0000313" key="1">
    <source>
        <dbReference type="EMBL" id="MFD2588425.1"/>
    </source>
</evidence>
<sequence>MDIKNLKLNYPKLAGLIKKYYYDNTEAGHSNLDDLINYKLINQKNYQKIWVKGILKTIEKELGQEVIDLTFGTIPNYGGMVYFNNKNESDKFVSTQIHFYVSLIENVISVQIIEMEETNRQIHPLELDPSLRIIKKIIVSPGYHHLDKVFAKIELLLNKLLVNPIFLPYSVDQTILDNLIIPHSVNIQNTVGDAFFKKFIPDNKDFTVIGNQDYRINQLS</sequence>
<accession>A0ABW5MYH8</accession>